<dbReference type="CDD" id="cd02440">
    <property type="entry name" value="AdoMet_MTases"/>
    <property type="match status" value="1"/>
</dbReference>
<dbReference type="InterPro" id="IPR041698">
    <property type="entry name" value="Methyltransf_25"/>
</dbReference>
<dbReference type="PANTHER" id="PTHR43464:SF19">
    <property type="entry name" value="UBIQUINONE BIOSYNTHESIS O-METHYLTRANSFERASE, MITOCHONDRIAL"/>
    <property type="match status" value="1"/>
</dbReference>
<gene>
    <name evidence="5" type="ORF">D3230_13765</name>
</gene>
<comment type="caution">
    <text evidence="5">The sequence shown here is derived from an EMBL/GenBank/DDBJ whole genome shotgun (WGS) entry which is preliminary data.</text>
</comment>
<sequence>MSAQGSETPKAFWEERYSGSERVWSGRVNATLAAIVESLPVGRSLDLGCGEGGDVLWLAQRGWDATGVDLSETAIARATRTAAAHGLGSASFVAADLADWAQGAESVEYDLITASFFQSPVALPRAQILRAAGHRVAPGGHLVLVAHAAPPSWAAHEHGGAGGRGHGPQDFPSPESELAALALDPARWEVLAADVRERVTTAPNGSPATLLDSVVVARRREATPEPLV</sequence>
<dbReference type="InterPro" id="IPR029063">
    <property type="entry name" value="SAM-dependent_MTases_sf"/>
</dbReference>
<keyword evidence="3" id="KW-0949">S-adenosyl-L-methionine</keyword>
<evidence type="ECO:0000256" key="3">
    <source>
        <dbReference type="ARBA" id="ARBA00022691"/>
    </source>
</evidence>
<reference evidence="5 6" key="1">
    <citation type="submission" date="2018-09" db="EMBL/GenBank/DDBJ databases">
        <title>Comparative genomics of Leucobacter spp.</title>
        <authorList>
            <person name="Reis A.C."/>
            <person name="Kolvenbach B.A."/>
            <person name="Corvini P.F.X."/>
            <person name="Nunes O.C."/>
        </authorList>
    </citation>
    <scope>NUCLEOTIDE SEQUENCE [LARGE SCALE GENOMIC DNA]</scope>
    <source>
        <strain evidence="5 6">TAN 31504</strain>
    </source>
</reference>
<keyword evidence="2" id="KW-0808">Transferase</keyword>
<dbReference type="EMBL" id="QYAC01000007">
    <property type="protein sequence ID" value="MBL3680346.1"/>
    <property type="molecule type" value="Genomic_DNA"/>
</dbReference>
<organism evidence="5 6">
    <name type="scientific">Leucobacter chromiireducens subsp. solipictus</name>
    <dbReference type="NCBI Taxonomy" id="398235"/>
    <lineage>
        <taxon>Bacteria</taxon>
        <taxon>Bacillati</taxon>
        <taxon>Actinomycetota</taxon>
        <taxon>Actinomycetes</taxon>
        <taxon>Micrococcales</taxon>
        <taxon>Microbacteriaceae</taxon>
        <taxon>Leucobacter</taxon>
    </lineage>
</organism>
<dbReference type="GO" id="GO:0032259">
    <property type="term" value="P:methylation"/>
    <property type="evidence" value="ECO:0007669"/>
    <property type="project" value="UniProtKB-KW"/>
</dbReference>
<protein>
    <submittedName>
        <fullName evidence="5">Class I SAM-dependent methyltransferase</fullName>
    </submittedName>
</protein>
<dbReference type="GO" id="GO:0008168">
    <property type="term" value="F:methyltransferase activity"/>
    <property type="evidence" value="ECO:0007669"/>
    <property type="project" value="UniProtKB-KW"/>
</dbReference>
<feature type="domain" description="Methyltransferase" evidence="4">
    <location>
        <begin position="45"/>
        <end position="140"/>
    </location>
</feature>
<proteinExistence type="predicted"/>
<dbReference type="PANTHER" id="PTHR43464">
    <property type="entry name" value="METHYLTRANSFERASE"/>
    <property type="match status" value="1"/>
</dbReference>
<keyword evidence="1 5" id="KW-0489">Methyltransferase</keyword>
<evidence type="ECO:0000313" key="5">
    <source>
        <dbReference type="EMBL" id="MBL3680346.1"/>
    </source>
</evidence>
<evidence type="ECO:0000313" key="6">
    <source>
        <dbReference type="Proteomes" id="UP001645859"/>
    </source>
</evidence>
<dbReference type="Proteomes" id="UP001645859">
    <property type="component" value="Unassembled WGS sequence"/>
</dbReference>
<accession>A0ABS1SIY3</accession>
<keyword evidence="6" id="KW-1185">Reference proteome</keyword>
<dbReference type="RefSeq" id="WP_202345606.1">
    <property type="nucleotide sequence ID" value="NZ_BAAAPI010000012.1"/>
</dbReference>
<dbReference type="SUPFAM" id="SSF53335">
    <property type="entry name" value="S-adenosyl-L-methionine-dependent methyltransferases"/>
    <property type="match status" value="1"/>
</dbReference>
<name>A0ABS1SIY3_9MICO</name>
<evidence type="ECO:0000259" key="4">
    <source>
        <dbReference type="Pfam" id="PF13649"/>
    </source>
</evidence>
<evidence type="ECO:0000256" key="2">
    <source>
        <dbReference type="ARBA" id="ARBA00022679"/>
    </source>
</evidence>
<dbReference type="Pfam" id="PF13649">
    <property type="entry name" value="Methyltransf_25"/>
    <property type="match status" value="1"/>
</dbReference>
<evidence type="ECO:0000256" key="1">
    <source>
        <dbReference type="ARBA" id="ARBA00022603"/>
    </source>
</evidence>
<dbReference type="Gene3D" id="3.40.50.150">
    <property type="entry name" value="Vaccinia Virus protein VP39"/>
    <property type="match status" value="1"/>
</dbReference>